<protein>
    <recommendedName>
        <fullName evidence="1">Aminoglycoside phosphotransferase domain-containing protein</fullName>
    </recommendedName>
</protein>
<accession>A0ABQ3WEB2</accession>
<evidence type="ECO:0000259" key="1">
    <source>
        <dbReference type="Pfam" id="PF01636"/>
    </source>
</evidence>
<dbReference type="Pfam" id="PF01636">
    <property type="entry name" value="APH"/>
    <property type="match status" value="1"/>
</dbReference>
<dbReference type="EMBL" id="BOMF01000037">
    <property type="protein sequence ID" value="GID44715.1"/>
    <property type="molecule type" value="Genomic_DNA"/>
</dbReference>
<sequence length="300" mass="33929">MPRPAAPIFSSRLAAEVLAEACQATGIETTGATPLRLGENALFYLPAASAVARIARTMDYWDDATNEVHVARWLAQQGIPAAEVLDIQQPIEVSGHPVTFWRHIDGRDGSRQDIGTLGGVLRRLHQLPRPTTFELPDEDILGRVEPRIESADISDSDKNFLLDRLSFLRTEITSLSFPLAMAPTHGDAHSENIMIRAGMPILIDFERFAWGHPEWDLAMTATEYETARWWTEGEYMAFVEEYGYDIRSWVKGFPILRQVHELKMTTWLMQNTGESEEIAAEFQARMRTIRDGVTATWKPF</sequence>
<evidence type="ECO:0000313" key="2">
    <source>
        <dbReference type="EMBL" id="GID44715.1"/>
    </source>
</evidence>
<organism evidence="2">
    <name type="scientific">Actinoplanes campanulatus</name>
    <dbReference type="NCBI Taxonomy" id="113559"/>
    <lineage>
        <taxon>Bacteria</taxon>
        <taxon>Bacillati</taxon>
        <taxon>Actinomycetota</taxon>
        <taxon>Actinomycetes</taxon>
        <taxon>Micromonosporales</taxon>
        <taxon>Micromonosporaceae</taxon>
        <taxon>Actinoplanes</taxon>
    </lineage>
</organism>
<proteinExistence type="predicted"/>
<dbReference type="RefSeq" id="WP_204295317.1">
    <property type="nucleotide sequence ID" value="NZ_BAAAGQ010000007.1"/>
</dbReference>
<dbReference type="Gene3D" id="3.90.1200.10">
    <property type="match status" value="1"/>
</dbReference>
<dbReference type="InterPro" id="IPR011009">
    <property type="entry name" value="Kinase-like_dom_sf"/>
</dbReference>
<reference evidence="2" key="1">
    <citation type="submission" date="2021-01" db="EMBL/GenBank/DDBJ databases">
        <title>Whole genome shotgun sequence of Actinoplanes capillaceus NBRC 16408.</title>
        <authorList>
            <person name="Komaki H."/>
            <person name="Tamura T."/>
        </authorList>
    </citation>
    <scope>NUCLEOTIDE SEQUENCE [LARGE SCALE GENOMIC DNA]</scope>
    <source>
        <strain evidence="2">NBRC 16408</strain>
    </source>
</reference>
<name>A0ABQ3WEB2_9ACTN</name>
<dbReference type="SUPFAM" id="SSF56112">
    <property type="entry name" value="Protein kinase-like (PK-like)"/>
    <property type="match status" value="1"/>
</dbReference>
<feature type="domain" description="Aminoglycoside phosphotransferase" evidence="1">
    <location>
        <begin position="48"/>
        <end position="247"/>
    </location>
</feature>
<gene>
    <name evidence="2" type="ORF">Aca07nite_19900</name>
</gene>
<comment type="caution">
    <text evidence="2">The sequence shown here is derived from an EMBL/GenBank/DDBJ whole genome shotgun (WGS) entry which is preliminary data.</text>
</comment>
<dbReference type="InterPro" id="IPR002575">
    <property type="entry name" value="Aminoglycoside_PTrfase"/>
</dbReference>